<sequence length="498" mass="55771">MMSVNSRSVLRPEYLGHTSYMANESCYSNILDKRYNTNTAPVYPTNSLNPMKRKPSRRLNHPYIRPEHLSSRLRVGGSKNHFSGSNYDHPASRLGISPVSMKSYGSSSDSDATSCVDSSSPKCSYGSKPSSESVCSVRYPRKGSPLPKKEEYSTARSYTHGQAEQIRRSRESTTFALIDAQLSRPPLNQVRDMYLQNRSGSGTGNNSSAARTTKKVNLSVVHTVVRFRVKEYLREVQEHVKRLLDALFGNMFEHYDPSMRSTLASQLFGIPRLPCTSDCQFCPELLQCGRKSHPSSRNETRSRLSHTGFSPFHNYTRPYSTCSSNTSNTPVLSTSDGPSESHDFSPSNKSPEVPIDAIQRVPSPKLQFSDSVLSSDEAIQSSHRDTLSERNSVLEKPLLSYHVGPDCFPPKYTRRTRLDSTSLRLVNEFDTIDWSAEHIDLGPFNDEPVDLHTLVSDAMDPMGLKPEESFFDPAYDPIDLIHQFSIDKYPGLTLSSSP</sequence>
<keyword evidence="3" id="KW-1185">Reference proteome</keyword>
<feature type="region of interest" description="Disordered" evidence="1">
    <location>
        <begin position="320"/>
        <end position="354"/>
    </location>
</feature>
<dbReference type="AlphaFoldDB" id="A0A2H1BSM3"/>
<comment type="caution">
    <text evidence="2">The sequence shown here is derived from an EMBL/GenBank/DDBJ whole genome shotgun (WGS) entry which is preliminary data.</text>
</comment>
<feature type="compositionally biased region" description="Low complexity" evidence="1">
    <location>
        <begin position="101"/>
        <end position="120"/>
    </location>
</feature>
<evidence type="ECO:0000256" key="1">
    <source>
        <dbReference type="SAM" id="MobiDB-lite"/>
    </source>
</evidence>
<feature type="region of interest" description="Disordered" evidence="1">
    <location>
        <begin position="101"/>
        <end position="170"/>
    </location>
</feature>
<evidence type="ECO:0000313" key="3">
    <source>
        <dbReference type="Proteomes" id="UP000230066"/>
    </source>
</evidence>
<dbReference type="EMBL" id="JXXN02009735">
    <property type="protein sequence ID" value="THD18606.1"/>
    <property type="molecule type" value="Genomic_DNA"/>
</dbReference>
<feature type="compositionally biased region" description="Polar residues" evidence="1">
    <location>
        <begin position="320"/>
        <end position="350"/>
    </location>
</feature>
<feature type="region of interest" description="Disordered" evidence="1">
    <location>
        <begin position="290"/>
        <end position="309"/>
    </location>
</feature>
<name>A0A2H1BSM3_FASHE</name>
<dbReference type="Proteomes" id="UP000230066">
    <property type="component" value="Unassembled WGS sequence"/>
</dbReference>
<organism evidence="2 3">
    <name type="scientific">Fasciola hepatica</name>
    <name type="common">Liver fluke</name>
    <dbReference type="NCBI Taxonomy" id="6192"/>
    <lineage>
        <taxon>Eukaryota</taxon>
        <taxon>Metazoa</taxon>
        <taxon>Spiralia</taxon>
        <taxon>Lophotrochozoa</taxon>
        <taxon>Platyhelminthes</taxon>
        <taxon>Trematoda</taxon>
        <taxon>Digenea</taxon>
        <taxon>Plagiorchiida</taxon>
        <taxon>Echinostomata</taxon>
        <taxon>Echinostomatoidea</taxon>
        <taxon>Fasciolidae</taxon>
        <taxon>Fasciola</taxon>
    </lineage>
</organism>
<evidence type="ECO:0000313" key="2">
    <source>
        <dbReference type="EMBL" id="THD18606.1"/>
    </source>
</evidence>
<reference evidence="2" key="1">
    <citation type="submission" date="2019-03" db="EMBL/GenBank/DDBJ databases">
        <title>Improved annotation for the trematode Fasciola hepatica.</title>
        <authorList>
            <person name="Choi Y.-J."/>
            <person name="Martin J."/>
            <person name="Mitreva M."/>
        </authorList>
    </citation>
    <scope>NUCLEOTIDE SEQUENCE [LARGE SCALE GENOMIC DNA]</scope>
</reference>
<proteinExistence type="predicted"/>
<protein>
    <submittedName>
        <fullName evidence="2">Uncharacterized protein</fullName>
    </submittedName>
</protein>
<gene>
    <name evidence="2" type="ORF">D915_010532</name>
</gene>
<accession>A0A2H1BSM3</accession>